<evidence type="ECO:0000313" key="2">
    <source>
        <dbReference type="Proteomes" id="UP001162501"/>
    </source>
</evidence>
<organism evidence="1 2">
    <name type="scientific">Rangifer tarandus platyrhynchus</name>
    <name type="common">Svalbard reindeer</name>
    <dbReference type="NCBI Taxonomy" id="3082113"/>
    <lineage>
        <taxon>Eukaryota</taxon>
        <taxon>Metazoa</taxon>
        <taxon>Chordata</taxon>
        <taxon>Craniata</taxon>
        <taxon>Vertebrata</taxon>
        <taxon>Euteleostomi</taxon>
        <taxon>Mammalia</taxon>
        <taxon>Eutheria</taxon>
        <taxon>Laurasiatheria</taxon>
        <taxon>Artiodactyla</taxon>
        <taxon>Ruminantia</taxon>
        <taxon>Pecora</taxon>
        <taxon>Cervidae</taxon>
        <taxon>Odocoileinae</taxon>
        <taxon>Rangifer</taxon>
    </lineage>
</organism>
<dbReference type="Proteomes" id="UP001162501">
    <property type="component" value="Chromosome 28"/>
</dbReference>
<evidence type="ECO:0000313" key="1">
    <source>
        <dbReference type="EMBL" id="CAN0399970.1"/>
    </source>
</evidence>
<sequence>MPNVSSRELLDISGVQECAVLFPPPCNGSLQGLHLDSQIEEEERASESAGLKLEEQLLAHPPAKAWQQVPGEALGTWFTQDRHSWPSF</sequence>
<gene>
    <name evidence="1" type="ORF">MRATA1EN22A_LOCUS17657</name>
</gene>
<proteinExistence type="predicted"/>
<protein>
    <submittedName>
        <fullName evidence="1">Uncharacterized protein</fullName>
    </submittedName>
</protein>
<name>A0AC59ZFQ4_RANTA</name>
<reference evidence="1" key="2">
    <citation type="submission" date="2025-03" db="EMBL/GenBank/DDBJ databases">
        <authorList>
            <consortium name="ELIXIR-Norway"/>
            <consortium name="Elixir Norway"/>
        </authorList>
    </citation>
    <scope>NUCLEOTIDE SEQUENCE</scope>
</reference>
<dbReference type="EMBL" id="OX596112">
    <property type="protein sequence ID" value="CAN0399970.1"/>
    <property type="molecule type" value="Genomic_DNA"/>
</dbReference>
<accession>A0AC59ZFQ4</accession>
<reference evidence="1" key="1">
    <citation type="submission" date="2023-05" db="EMBL/GenBank/DDBJ databases">
        <authorList>
            <consortium name="ELIXIR-Norway"/>
        </authorList>
    </citation>
    <scope>NUCLEOTIDE SEQUENCE</scope>
</reference>